<protein>
    <submittedName>
        <fullName evidence="1">Uncharacterized protein</fullName>
    </submittedName>
</protein>
<accession>A0A6V7PEW0</accession>
<dbReference type="EMBL" id="LR862147">
    <property type="protein sequence ID" value="CAD1829422.1"/>
    <property type="molecule type" value="Genomic_DNA"/>
</dbReference>
<name>A0A6V7PEW0_ANACO</name>
<organism evidence="1">
    <name type="scientific">Ananas comosus var. bracteatus</name>
    <name type="common">red pineapple</name>
    <dbReference type="NCBI Taxonomy" id="296719"/>
    <lineage>
        <taxon>Eukaryota</taxon>
        <taxon>Viridiplantae</taxon>
        <taxon>Streptophyta</taxon>
        <taxon>Embryophyta</taxon>
        <taxon>Tracheophyta</taxon>
        <taxon>Spermatophyta</taxon>
        <taxon>Magnoliopsida</taxon>
        <taxon>Liliopsida</taxon>
        <taxon>Poales</taxon>
        <taxon>Bromeliaceae</taxon>
        <taxon>Bromelioideae</taxon>
        <taxon>Ananas</taxon>
    </lineage>
</organism>
<proteinExistence type="predicted"/>
<gene>
    <name evidence="1" type="ORF">CB5_LOCUS12633</name>
</gene>
<sequence>MLHVTHWTFANCEVRVIGRALSLSRFSGRSLTVFRPMAHVPRSVVRSLAPKPKNLDFGQLSDWLSGGLVPVQGCACIAYGVEWDRHIPRVGMSGYHRHLGGTSWTILEPSTQGEARDRGKGIASG</sequence>
<evidence type="ECO:0000313" key="1">
    <source>
        <dbReference type="EMBL" id="CAD1829422.1"/>
    </source>
</evidence>
<dbReference type="AlphaFoldDB" id="A0A6V7PEW0"/>
<reference evidence="1" key="1">
    <citation type="submission" date="2020-07" db="EMBL/GenBank/DDBJ databases">
        <authorList>
            <person name="Lin J."/>
        </authorList>
    </citation>
    <scope>NUCLEOTIDE SEQUENCE</scope>
</reference>